<dbReference type="PANTHER" id="PTHR32022:SF10">
    <property type="entry name" value="D-GLUTAMATE CYCLASE, MITOCHONDRIAL"/>
    <property type="match status" value="1"/>
</dbReference>
<sequence length="289" mass="31404">MAMNFAGETIEDIILSEDKRGVSELRPFVPVDFCEQAAQYLLDHPGRVAIITGFYILTAGQHETDGPPGAIAIGNALQELGREVTYITDYHSAPMMSEWLGDRAAVVDFPIAGDEASRQAAKQLIDDLHTDLLVTIERCGRNAGDVYLNMLSRDITEYTARLDYLFEFGIPSVGIGDGGNEIGMGNVAEHIPPVDRLPDEPAITEVDRLVLASVSNWGGYGLVAALSRLVGRNLLPSVEEDTRLITQMVNDGAVDGGSGINRYYVDNFTLEENGELLGLLHELVDRAIA</sequence>
<dbReference type="Pfam" id="PF14336">
    <property type="entry name" value="GLUCM-like_C"/>
    <property type="match status" value="1"/>
</dbReference>
<protein>
    <submittedName>
        <fullName evidence="2">D-glutamate cyclase, mitochondrial</fullName>
    </submittedName>
</protein>
<accession>A0AA35TRT7</accession>
<organism evidence="2 3">
    <name type="scientific">Geodia barretti</name>
    <name type="common">Barrett's horny sponge</name>
    <dbReference type="NCBI Taxonomy" id="519541"/>
    <lineage>
        <taxon>Eukaryota</taxon>
        <taxon>Metazoa</taxon>
        <taxon>Porifera</taxon>
        <taxon>Demospongiae</taxon>
        <taxon>Heteroscleromorpha</taxon>
        <taxon>Tetractinellida</taxon>
        <taxon>Astrophorina</taxon>
        <taxon>Geodiidae</taxon>
        <taxon>Geodia</taxon>
    </lineage>
</organism>
<dbReference type="InterPro" id="IPR025504">
    <property type="entry name" value="GLUCM_C"/>
</dbReference>
<evidence type="ECO:0000259" key="1">
    <source>
        <dbReference type="Pfam" id="PF14336"/>
    </source>
</evidence>
<reference evidence="2" key="1">
    <citation type="submission" date="2023-03" db="EMBL/GenBank/DDBJ databases">
        <authorList>
            <person name="Steffen K."/>
            <person name="Cardenas P."/>
        </authorList>
    </citation>
    <scope>NUCLEOTIDE SEQUENCE</scope>
</reference>
<dbReference type="AlphaFoldDB" id="A0AA35TRT7"/>
<keyword evidence="3" id="KW-1185">Reference proteome</keyword>
<evidence type="ECO:0000313" key="3">
    <source>
        <dbReference type="Proteomes" id="UP001174909"/>
    </source>
</evidence>
<name>A0AA35TRT7_GEOBA</name>
<feature type="domain" description="D-glutamate cyclase-like C-terminal" evidence="1">
    <location>
        <begin position="11"/>
        <end position="278"/>
    </location>
</feature>
<dbReference type="PANTHER" id="PTHR32022">
    <property type="entry name" value="D-GLUTAMATE CYCLASE, MITOCHONDRIAL"/>
    <property type="match status" value="1"/>
</dbReference>
<gene>
    <name evidence="2" type="ORF">GBAR_LOCUS28824</name>
</gene>
<comment type="caution">
    <text evidence="2">The sequence shown here is derived from an EMBL/GenBank/DDBJ whole genome shotgun (WGS) entry which is preliminary data.</text>
</comment>
<dbReference type="EMBL" id="CASHTH010004032">
    <property type="protein sequence ID" value="CAI8052698.1"/>
    <property type="molecule type" value="Genomic_DNA"/>
</dbReference>
<dbReference type="Gene3D" id="3.90.1640.20">
    <property type="entry name" value="TON_0340"/>
    <property type="match status" value="1"/>
</dbReference>
<dbReference type="Proteomes" id="UP001174909">
    <property type="component" value="Unassembled WGS sequence"/>
</dbReference>
<proteinExistence type="predicted"/>
<evidence type="ECO:0000313" key="2">
    <source>
        <dbReference type="EMBL" id="CAI8052698.1"/>
    </source>
</evidence>